<reference evidence="4 5" key="1">
    <citation type="submission" date="2017-03" db="EMBL/GenBank/DDBJ databases">
        <title>Isolation of Levoglucosan Utilizing Bacteria.</title>
        <authorList>
            <person name="Arya A.S."/>
        </authorList>
    </citation>
    <scope>NUCLEOTIDE SEQUENCE [LARGE SCALE GENOMIC DNA]</scope>
    <source>
        <strain evidence="4 5">MEC069</strain>
    </source>
</reference>
<feature type="transmembrane region" description="Helical" evidence="1">
    <location>
        <begin position="64"/>
        <end position="82"/>
    </location>
</feature>
<gene>
    <name evidence="4" type="ORF">B5M42_03625</name>
</gene>
<dbReference type="PROSITE" id="PS50887">
    <property type="entry name" value="GGDEF"/>
    <property type="match status" value="1"/>
</dbReference>
<proteinExistence type="predicted"/>
<keyword evidence="1" id="KW-0472">Membrane</keyword>
<accession>A0A4Y8Q8L8</accession>
<dbReference type="AlphaFoldDB" id="A0A4Y8Q8L8"/>
<evidence type="ECO:0000259" key="2">
    <source>
        <dbReference type="PROSITE" id="PS50883"/>
    </source>
</evidence>
<evidence type="ECO:0000256" key="1">
    <source>
        <dbReference type="SAM" id="Phobius"/>
    </source>
</evidence>
<dbReference type="InterPro" id="IPR052155">
    <property type="entry name" value="Biofilm_reg_signaling"/>
</dbReference>
<feature type="domain" description="EAL" evidence="2">
    <location>
        <begin position="298"/>
        <end position="552"/>
    </location>
</feature>
<dbReference type="SMART" id="SM00267">
    <property type="entry name" value="GGDEF"/>
    <property type="match status" value="1"/>
</dbReference>
<organism evidence="4 5">
    <name type="scientific">Paenibacillus athensensis</name>
    <dbReference type="NCBI Taxonomy" id="1967502"/>
    <lineage>
        <taxon>Bacteria</taxon>
        <taxon>Bacillati</taxon>
        <taxon>Bacillota</taxon>
        <taxon>Bacilli</taxon>
        <taxon>Bacillales</taxon>
        <taxon>Paenibacillaceae</taxon>
        <taxon>Paenibacillus</taxon>
    </lineage>
</organism>
<dbReference type="InterPro" id="IPR035919">
    <property type="entry name" value="EAL_sf"/>
</dbReference>
<evidence type="ECO:0008006" key="6">
    <source>
        <dbReference type="Google" id="ProtNLM"/>
    </source>
</evidence>
<dbReference type="SMART" id="SM00052">
    <property type="entry name" value="EAL"/>
    <property type="match status" value="1"/>
</dbReference>
<dbReference type="SUPFAM" id="SSF141868">
    <property type="entry name" value="EAL domain-like"/>
    <property type="match status" value="1"/>
</dbReference>
<dbReference type="InterPro" id="IPR029787">
    <property type="entry name" value="Nucleotide_cyclase"/>
</dbReference>
<dbReference type="CDD" id="cd01949">
    <property type="entry name" value="GGDEF"/>
    <property type="match status" value="1"/>
</dbReference>
<protein>
    <recommendedName>
        <fullName evidence="6">Diguanylate cyclase</fullName>
    </recommendedName>
</protein>
<dbReference type="InterPro" id="IPR043128">
    <property type="entry name" value="Rev_trsase/Diguanyl_cyclase"/>
</dbReference>
<dbReference type="Gene3D" id="3.20.20.450">
    <property type="entry name" value="EAL domain"/>
    <property type="match status" value="1"/>
</dbReference>
<dbReference type="RefSeq" id="WP_134749825.1">
    <property type="nucleotide sequence ID" value="NZ_MYFO02000007.1"/>
</dbReference>
<dbReference type="CDD" id="cd01948">
    <property type="entry name" value="EAL"/>
    <property type="match status" value="1"/>
</dbReference>
<feature type="domain" description="GGDEF" evidence="3">
    <location>
        <begin position="156"/>
        <end position="289"/>
    </location>
</feature>
<evidence type="ECO:0000313" key="4">
    <source>
        <dbReference type="EMBL" id="TFE90925.1"/>
    </source>
</evidence>
<name>A0A4Y8Q8L8_9BACL</name>
<dbReference type="Pfam" id="PF00990">
    <property type="entry name" value="GGDEF"/>
    <property type="match status" value="1"/>
</dbReference>
<keyword evidence="1" id="KW-0812">Transmembrane</keyword>
<dbReference type="PROSITE" id="PS50883">
    <property type="entry name" value="EAL"/>
    <property type="match status" value="1"/>
</dbReference>
<evidence type="ECO:0000313" key="5">
    <source>
        <dbReference type="Proteomes" id="UP000298246"/>
    </source>
</evidence>
<dbReference type="OrthoDB" id="2249567at2"/>
<feature type="transmembrane region" description="Helical" evidence="1">
    <location>
        <begin position="16"/>
        <end position="36"/>
    </location>
</feature>
<dbReference type="NCBIfam" id="TIGR00254">
    <property type="entry name" value="GGDEF"/>
    <property type="match status" value="1"/>
</dbReference>
<comment type="caution">
    <text evidence="4">The sequence shown here is derived from an EMBL/GenBank/DDBJ whole genome shotgun (WGS) entry which is preliminary data.</text>
</comment>
<dbReference type="Pfam" id="PF00563">
    <property type="entry name" value="EAL"/>
    <property type="match status" value="1"/>
</dbReference>
<sequence>MRSVSGNASKHFKAHLWEYLGASGVVLLAVCQLWSVKAGLPGLLAGLVMSIAAASILFVKQAPVFVAVISVLLAAAAVAGLFLEPGTLTLLLLQSGVLLVFTHRIRHLLLARDAYKEVSREMEYMAYHDVLTGLPNRRLFDDRLRQGLIHAKRKGHLAAVLFLDLDRFKEVNDTLGHSSGDALIRHAGERLLHCLREGDTVYRQGGDEFAILLDYINKPEDAHLVALRIQHALETPFQLEGHPVAVTASMGIALYPLDGETPQELMEHADEAMYRAKQRGDNHFQFFAPEINAMVASKLELEEGLRHALERGEMELHYQPQYELSDSRLVGMEAVLRWVRPGRGLMAQHEWVRTAEESGLIAPIGEWALRTACVQAQAWRAMGFPSLKLTMGITAGQFRQEHFLDVVAEALKESGLPPEMLEFDLAEGICALSVQEVRDKLRILKAFGLRIVLDDLSLGLFASPSAEQVPLDTLKLDSNLIRDLPEDRENQALASAIMRMAQRLDLKLVAKGVETKAQLEHLQHLQCQEVQGQLFSNPLAPSAFAELLKQKIS</sequence>
<feature type="transmembrane region" description="Helical" evidence="1">
    <location>
        <begin position="42"/>
        <end position="59"/>
    </location>
</feature>
<dbReference type="Gene3D" id="3.30.70.270">
    <property type="match status" value="1"/>
</dbReference>
<dbReference type="PANTHER" id="PTHR44757:SF2">
    <property type="entry name" value="BIOFILM ARCHITECTURE MAINTENANCE PROTEIN MBAA"/>
    <property type="match status" value="1"/>
</dbReference>
<keyword evidence="5" id="KW-1185">Reference proteome</keyword>
<evidence type="ECO:0000259" key="3">
    <source>
        <dbReference type="PROSITE" id="PS50887"/>
    </source>
</evidence>
<dbReference type="EMBL" id="MYFO01000003">
    <property type="protein sequence ID" value="TFE90925.1"/>
    <property type="molecule type" value="Genomic_DNA"/>
</dbReference>
<keyword evidence="1" id="KW-1133">Transmembrane helix</keyword>
<dbReference type="SUPFAM" id="SSF55073">
    <property type="entry name" value="Nucleotide cyclase"/>
    <property type="match status" value="1"/>
</dbReference>
<dbReference type="FunFam" id="3.30.70.270:FF:000001">
    <property type="entry name" value="Diguanylate cyclase domain protein"/>
    <property type="match status" value="1"/>
</dbReference>
<dbReference type="InterPro" id="IPR001633">
    <property type="entry name" value="EAL_dom"/>
</dbReference>
<dbReference type="InterPro" id="IPR000160">
    <property type="entry name" value="GGDEF_dom"/>
</dbReference>
<dbReference type="Proteomes" id="UP000298246">
    <property type="component" value="Unassembled WGS sequence"/>
</dbReference>
<dbReference type="PANTHER" id="PTHR44757">
    <property type="entry name" value="DIGUANYLATE CYCLASE DGCP"/>
    <property type="match status" value="1"/>
</dbReference>